<feature type="transmembrane region" description="Helical" evidence="8">
    <location>
        <begin position="58"/>
        <end position="76"/>
    </location>
</feature>
<keyword evidence="11" id="KW-1185">Reference proteome</keyword>
<dbReference type="PANTHER" id="PTHR34390:SF1">
    <property type="entry name" value="SUCCINATE TRANSPORTER SUBUNIT YJJB-RELATED"/>
    <property type="match status" value="1"/>
</dbReference>
<keyword evidence="4 8" id="KW-0812">Transmembrane</keyword>
<keyword evidence="3" id="KW-0997">Cell inner membrane</keyword>
<evidence type="ECO:0000256" key="2">
    <source>
        <dbReference type="ARBA" id="ARBA00022475"/>
    </source>
</evidence>
<feature type="transmembrane region" description="Helical" evidence="8">
    <location>
        <begin position="119"/>
        <end position="140"/>
    </location>
</feature>
<organism evidence="10 11">
    <name type="scientific">Enterococcus rivorum</name>
    <dbReference type="NCBI Taxonomy" id="762845"/>
    <lineage>
        <taxon>Bacteria</taxon>
        <taxon>Bacillati</taxon>
        <taxon>Bacillota</taxon>
        <taxon>Bacilli</taxon>
        <taxon>Lactobacillales</taxon>
        <taxon>Enterococcaceae</taxon>
        <taxon>Enterococcus</taxon>
    </lineage>
</organism>
<evidence type="ECO:0000256" key="5">
    <source>
        <dbReference type="ARBA" id="ARBA00022989"/>
    </source>
</evidence>
<gene>
    <name evidence="10" type="ORF">BCR26_06865</name>
</gene>
<dbReference type="RefSeq" id="WP_069700238.1">
    <property type="nucleotide sequence ID" value="NZ_JAGGMA010000001.1"/>
</dbReference>
<comment type="similarity">
    <text evidence="7">Belongs to the ThrE exporter (TC 2.A.79) family.</text>
</comment>
<feature type="domain" description="Threonine/Serine exporter ThrE" evidence="9">
    <location>
        <begin position="7"/>
        <end position="133"/>
    </location>
</feature>
<evidence type="ECO:0000256" key="1">
    <source>
        <dbReference type="ARBA" id="ARBA00004651"/>
    </source>
</evidence>
<dbReference type="AlphaFoldDB" id="A0A1E5KS73"/>
<evidence type="ECO:0000256" key="4">
    <source>
        <dbReference type="ARBA" id="ARBA00022692"/>
    </source>
</evidence>
<dbReference type="GO" id="GO:0005886">
    <property type="term" value="C:plasma membrane"/>
    <property type="evidence" value="ECO:0007669"/>
    <property type="project" value="UniProtKB-SubCell"/>
</dbReference>
<dbReference type="PANTHER" id="PTHR34390">
    <property type="entry name" value="UPF0442 PROTEIN YJJB-RELATED"/>
    <property type="match status" value="1"/>
</dbReference>
<keyword evidence="6 8" id="KW-0472">Membrane</keyword>
<dbReference type="STRING" id="762845.BCR26_06865"/>
<dbReference type="EMBL" id="MIEK01000081">
    <property type="protein sequence ID" value="OEH80720.1"/>
    <property type="molecule type" value="Genomic_DNA"/>
</dbReference>
<evidence type="ECO:0000256" key="7">
    <source>
        <dbReference type="ARBA" id="ARBA00034125"/>
    </source>
</evidence>
<evidence type="ECO:0000313" key="11">
    <source>
        <dbReference type="Proteomes" id="UP000095256"/>
    </source>
</evidence>
<reference evidence="10 11" key="1">
    <citation type="submission" date="2016-09" db="EMBL/GenBank/DDBJ databases">
        <authorList>
            <person name="Capua I."/>
            <person name="De Benedictis P."/>
            <person name="Joannis T."/>
            <person name="Lombin L.H."/>
            <person name="Cattoli G."/>
        </authorList>
    </citation>
    <scope>NUCLEOTIDE SEQUENCE [LARGE SCALE GENOMIC DNA]</scope>
    <source>
        <strain evidence="10 11">LMG 25899</strain>
    </source>
</reference>
<dbReference type="Pfam" id="PF12821">
    <property type="entry name" value="ThrE_2"/>
    <property type="match status" value="1"/>
</dbReference>
<dbReference type="InterPro" id="IPR050539">
    <property type="entry name" value="ThrE_Dicarb/AminoAcid_Exp"/>
</dbReference>
<accession>A0A1E5KS73</accession>
<comment type="subcellular location">
    <subcellularLocation>
        <location evidence="1">Cell membrane</location>
        <topology evidence="1">Multi-pass membrane protein</topology>
    </subcellularLocation>
</comment>
<evidence type="ECO:0000256" key="3">
    <source>
        <dbReference type="ARBA" id="ARBA00022519"/>
    </source>
</evidence>
<evidence type="ECO:0000256" key="6">
    <source>
        <dbReference type="ARBA" id="ARBA00023136"/>
    </source>
</evidence>
<proteinExistence type="inferred from homology"/>
<feature type="transmembrane region" description="Helical" evidence="8">
    <location>
        <begin position="82"/>
        <end position="98"/>
    </location>
</feature>
<dbReference type="InterPro" id="IPR024528">
    <property type="entry name" value="ThrE_2"/>
</dbReference>
<feature type="transmembrane region" description="Helical" evidence="8">
    <location>
        <begin position="28"/>
        <end position="46"/>
    </location>
</feature>
<dbReference type="Proteomes" id="UP000095256">
    <property type="component" value="Unassembled WGS sequence"/>
</dbReference>
<comment type="caution">
    <text evidence="10">The sequence shown here is derived from an EMBL/GenBank/DDBJ whole genome shotgun (WGS) entry which is preliminary data.</text>
</comment>
<dbReference type="OrthoDB" id="9810047at2"/>
<keyword evidence="2" id="KW-1003">Cell membrane</keyword>
<protein>
    <recommendedName>
        <fullName evidence="9">Threonine/Serine exporter ThrE domain-containing protein</fullName>
    </recommendedName>
</protein>
<evidence type="ECO:0000256" key="8">
    <source>
        <dbReference type="SAM" id="Phobius"/>
    </source>
</evidence>
<name>A0A1E5KS73_9ENTE</name>
<keyword evidence="5 8" id="KW-1133">Transmembrane helix</keyword>
<sequence>MEKLILQAFFCFIASTFFSILNNIEKKYCLLCGTLGMTTWLTYTILPSILTIDLPTSALIASAILSFITNLIAKYIIIPESILNISGIITIVPGGFFYKCINFLAEKNFNGAFNSGSKALLIGLSISIGIMINGILHLIFKDSFFNPNH</sequence>
<dbReference type="GO" id="GO:0015744">
    <property type="term" value="P:succinate transport"/>
    <property type="evidence" value="ECO:0007669"/>
    <property type="project" value="TreeGrafter"/>
</dbReference>
<evidence type="ECO:0000259" key="9">
    <source>
        <dbReference type="Pfam" id="PF12821"/>
    </source>
</evidence>
<evidence type="ECO:0000313" key="10">
    <source>
        <dbReference type="EMBL" id="OEH80720.1"/>
    </source>
</evidence>